<comment type="caution">
    <text evidence="5">The sequence shown here is derived from an EMBL/GenBank/DDBJ whole genome shotgun (WGS) entry which is preliminary data.</text>
</comment>
<dbReference type="STRING" id="1806892.AZH43_09045"/>
<evidence type="ECO:0000313" key="5">
    <source>
        <dbReference type="EMBL" id="KYQ72630.1"/>
    </source>
</evidence>
<evidence type="ECO:0000256" key="3">
    <source>
        <dbReference type="ARBA" id="ARBA00022827"/>
    </source>
</evidence>
<keyword evidence="2" id="KW-0285">Flavoprotein</keyword>
<dbReference type="GO" id="GO:0071949">
    <property type="term" value="F:FAD binding"/>
    <property type="evidence" value="ECO:0007669"/>
    <property type="project" value="InterPro"/>
</dbReference>
<keyword evidence="5" id="KW-0560">Oxidoreductase</keyword>
<organism evidence="5 6">
    <name type="scientific">Acinetobacter pragensis</name>
    <dbReference type="NCBI Taxonomy" id="1806892"/>
    <lineage>
        <taxon>Bacteria</taxon>
        <taxon>Pseudomonadati</taxon>
        <taxon>Pseudomonadota</taxon>
        <taxon>Gammaproteobacteria</taxon>
        <taxon>Moraxellales</taxon>
        <taxon>Moraxellaceae</taxon>
        <taxon>Acinetobacter</taxon>
    </lineage>
</organism>
<feature type="domain" description="FAD-binding" evidence="4">
    <location>
        <begin position="34"/>
        <end position="375"/>
    </location>
</feature>
<dbReference type="NCBIfam" id="NF006002">
    <property type="entry name" value="PRK08132.1"/>
    <property type="match status" value="1"/>
</dbReference>
<reference evidence="5 6" key="1">
    <citation type="submission" date="2016-03" db="EMBL/GenBank/DDBJ databases">
        <title>Acinetobacter genomospecies 28 strain ANC 4149.</title>
        <authorList>
            <person name="Radolfova-Krizova L."/>
            <person name="Nemec A."/>
        </authorList>
    </citation>
    <scope>NUCLEOTIDE SEQUENCE [LARGE SCALE GENOMIC DNA]</scope>
    <source>
        <strain evidence="5 6">ANC 4149</strain>
    </source>
</reference>
<dbReference type="PRINTS" id="PR00420">
    <property type="entry name" value="RNGMNOXGNASE"/>
</dbReference>
<dbReference type="Proteomes" id="UP000076276">
    <property type="component" value="Unassembled WGS sequence"/>
</dbReference>
<dbReference type="Pfam" id="PF01494">
    <property type="entry name" value="FAD_binding_3"/>
    <property type="match status" value="1"/>
</dbReference>
<keyword evidence="5" id="KW-0503">Monooxygenase</keyword>
<gene>
    <name evidence="5" type="ORF">AZH43_09045</name>
</gene>
<keyword evidence="6" id="KW-1185">Reference proteome</keyword>
<protein>
    <submittedName>
        <fullName evidence="5">Monooxygenase</fullName>
    </submittedName>
</protein>
<dbReference type="PANTHER" id="PTHR43004">
    <property type="entry name" value="TRK SYSTEM POTASSIUM UPTAKE PROTEIN"/>
    <property type="match status" value="1"/>
</dbReference>
<dbReference type="AlphaFoldDB" id="A0A151Y3M9"/>
<dbReference type="Gene3D" id="3.30.70.2450">
    <property type="match status" value="1"/>
</dbReference>
<dbReference type="InterPro" id="IPR036188">
    <property type="entry name" value="FAD/NAD-bd_sf"/>
</dbReference>
<evidence type="ECO:0000259" key="4">
    <source>
        <dbReference type="Pfam" id="PF01494"/>
    </source>
</evidence>
<dbReference type="Gene3D" id="3.50.50.60">
    <property type="entry name" value="FAD/NAD(P)-binding domain"/>
    <property type="match status" value="1"/>
</dbReference>
<evidence type="ECO:0000313" key="6">
    <source>
        <dbReference type="Proteomes" id="UP000076276"/>
    </source>
</evidence>
<dbReference type="OrthoDB" id="8672648at2"/>
<proteinExistence type="predicted"/>
<dbReference type="PANTHER" id="PTHR43004:SF19">
    <property type="entry name" value="BINDING MONOOXYGENASE, PUTATIVE (JCVI)-RELATED"/>
    <property type="match status" value="1"/>
</dbReference>
<name>A0A151Y3M9_9GAMM</name>
<dbReference type="RefSeq" id="WP_067667537.1">
    <property type="nucleotide sequence ID" value="NZ_CBCSIK010000001.1"/>
</dbReference>
<dbReference type="GO" id="GO:0016709">
    <property type="term" value="F:oxidoreductase activity, acting on paired donors, with incorporation or reduction of molecular oxygen, NAD(P)H as one donor, and incorporation of one atom of oxygen"/>
    <property type="evidence" value="ECO:0007669"/>
    <property type="project" value="UniProtKB-ARBA"/>
</dbReference>
<evidence type="ECO:0000256" key="2">
    <source>
        <dbReference type="ARBA" id="ARBA00022630"/>
    </source>
</evidence>
<comment type="cofactor">
    <cofactor evidence="1">
        <name>FAD</name>
        <dbReference type="ChEBI" id="CHEBI:57692"/>
    </cofactor>
</comment>
<sequence>MHFPAAEPRKSLYYNYQVFPHYHGASFETVDDQTVTVVGAGPIGMTAALLLAKQGVKVILMSAELQLSEGSRALVYTKRSMEILQAAGAAEGIMTKALPWTHGNSIYKGQIAFRMASPVNEHDQFAPLNNLQQNWLEHFLLEAIHKQPNIEVRWGNKVVDHEQADDQVTLSIETPEGIYQHIAKWVVAADGGRSPIRERMKLRMEGASYEGRFVIADIRIKLDYPTERLAYFSPDWNPGNTILMHREPDSIWRFDYQLDPAVSPEEALLPENLHKAVNDQLKMIGKDHLEWEMDWSTVYSARALTLDNYVHNRIVFAGDAAHLLPIFGVRGANTGFQDAQDLAWKLAAVVKGWAAEKLLESYSCDRVGAAREIIAEAGKSTRFMAPPTEGYRLLRNAVLSLSLEHEFVRPLYHWRTSRPHAYTHSPLNSQNDDNAQMSELTENGALIPNLKFADGDYLYNAISGKFTVLALTEHGQLPAQLQPEIQALKAQGVPVQIIALAQDGVTVNGADKTFMIEENIAAERLFAQTGAIYLVRPGHHINGRWMTYRENAITQTFQQFLQAAEGAAA</sequence>
<keyword evidence="3" id="KW-0274">FAD</keyword>
<accession>A0A151Y3M9</accession>
<evidence type="ECO:0000256" key="1">
    <source>
        <dbReference type="ARBA" id="ARBA00001974"/>
    </source>
</evidence>
<dbReference type="EMBL" id="LUAW01000014">
    <property type="protein sequence ID" value="KYQ72630.1"/>
    <property type="molecule type" value="Genomic_DNA"/>
</dbReference>
<dbReference type="InterPro" id="IPR002938">
    <property type="entry name" value="FAD-bd"/>
</dbReference>
<dbReference type="InterPro" id="IPR050641">
    <property type="entry name" value="RIFMO-like"/>
</dbReference>
<dbReference type="SUPFAM" id="SSF51905">
    <property type="entry name" value="FAD/NAD(P)-binding domain"/>
    <property type="match status" value="1"/>
</dbReference>